<feature type="domain" description="TIR" evidence="1">
    <location>
        <begin position="3"/>
        <end position="108"/>
    </location>
</feature>
<dbReference type="KEGG" id="nani:NCTC12227_00747"/>
<sequence>MKVFLSWSGERSKQVANLLSSWLCCVIQATRPWISSKDIDRGSLWFSEINDQLKDTSVGIICLTQENKNRPWILFEAGALAKGLSTSRVCTLLIDLESTDIEDPLAQFNHTFPVKDNMLELVKTLNSSLGNNSLDYRVLEQVFETYWPQFENEFQRIKEDTKSQDKAQSKPRPQADMLTEILENTRTLGQRMRGLEREVDIIKTREREINPFPMRLLESRVLDMAKQGVPPDQIVDYFSDRAPRTVIRRILRDMKNTSSTPNLEDL</sequence>
<evidence type="ECO:0000259" key="1">
    <source>
        <dbReference type="Pfam" id="PF13676"/>
    </source>
</evidence>
<dbReference type="Pfam" id="PF13676">
    <property type="entry name" value="TIR_2"/>
    <property type="match status" value="1"/>
</dbReference>
<organism evidence="2 3">
    <name type="scientific">Neisseria animaloris</name>
    <dbReference type="NCBI Taxonomy" id="326522"/>
    <lineage>
        <taxon>Bacteria</taxon>
        <taxon>Pseudomonadati</taxon>
        <taxon>Pseudomonadota</taxon>
        <taxon>Betaproteobacteria</taxon>
        <taxon>Neisseriales</taxon>
        <taxon>Neisseriaceae</taxon>
        <taxon>Neisseria</taxon>
    </lineage>
</organism>
<dbReference type="GO" id="GO:0007165">
    <property type="term" value="P:signal transduction"/>
    <property type="evidence" value="ECO:0007669"/>
    <property type="project" value="InterPro"/>
</dbReference>
<name>A0A3S4YH13_9NEIS</name>
<evidence type="ECO:0000313" key="3">
    <source>
        <dbReference type="Proteomes" id="UP000268229"/>
    </source>
</evidence>
<keyword evidence="3" id="KW-1185">Reference proteome</keyword>
<dbReference type="AlphaFoldDB" id="A0A3S4YH13"/>
<dbReference type="EMBL" id="LR134516">
    <property type="protein sequence ID" value="VEJ21025.1"/>
    <property type="molecule type" value="Genomic_DNA"/>
</dbReference>
<dbReference type="OrthoDB" id="122965at2"/>
<gene>
    <name evidence="2" type="ORF">NCTC12227_00747</name>
</gene>
<evidence type="ECO:0000313" key="2">
    <source>
        <dbReference type="EMBL" id="VEJ21025.1"/>
    </source>
</evidence>
<proteinExistence type="predicted"/>
<dbReference type="InterPro" id="IPR000157">
    <property type="entry name" value="TIR_dom"/>
</dbReference>
<dbReference type="InterPro" id="IPR035897">
    <property type="entry name" value="Toll_tir_struct_dom_sf"/>
</dbReference>
<dbReference type="SUPFAM" id="SSF52200">
    <property type="entry name" value="Toll/Interleukin receptor TIR domain"/>
    <property type="match status" value="1"/>
</dbReference>
<accession>A0A3S4YH13</accession>
<reference evidence="2 3" key="1">
    <citation type="submission" date="2018-12" db="EMBL/GenBank/DDBJ databases">
        <authorList>
            <consortium name="Pathogen Informatics"/>
        </authorList>
    </citation>
    <scope>NUCLEOTIDE SEQUENCE [LARGE SCALE GENOMIC DNA]</scope>
    <source>
        <strain evidence="2 3">NCTC12227</strain>
    </source>
</reference>
<dbReference type="Proteomes" id="UP000268229">
    <property type="component" value="Chromosome"/>
</dbReference>
<protein>
    <recommendedName>
        <fullName evidence="1">TIR domain-containing protein</fullName>
    </recommendedName>
</protein>
<dbReference type="RefSeq" id="WP_126304331.1">
    <property type="nucleotide sequence ID" value="NZ_LR134516.1"/>
</dbReference>
<dbReference type="Gene3D" id="3.40.50.10140">
    <property type="entry name" value="Toll/interleukin-1 receptor homology (TIR) domain"/>
    <property type="match status" value="1"/>
</dbReference>